<dbReference type="VEuPathDB" id="VectorBase:ASIC015944"/>
<keyword evidence="2" id="KW-0418">Kinase</keyword>
<dbReference type="GO" id="GO:0016301">
    <property type="term" value="F:kinase activity"/>
    <property type="evidence" value="ECO:0007669"/>
    <property type="project" value="UniProtKB-KW"/>
</dbReference>
<organism evidence="2">
    <name type="scientific">Anopheles sinensis</name>
    <name type="common">Mosquito</name>
    <dbReference type="NCBI Taxonomy" id="74873"/>
    <lineage>
        <taxon>Eukaryota</taxon>
        <taxon>Metazoa</taxon>
        <taxon>Ecdysozoa</taxon>
        <taxon>Arthropoda</taxon>
        <taxon>Hexapoda</taxon>
        <taxon>Insecta</taxon>
        <taxon>Pterygota</taxon>
        <taxon>Neoptera</taxon>
        <taxon>Endopterygota</taxon>
        <taxon>Diptera</taxon>
        <taxon>Nematocera</taxon>
        <taxon>Culicoidea</taxon>
        <taxon>Culicidae</taxon>
        <taxon>Anophelinae</taxon>
        <taxon>Anopheles</taxon>
    </lineage>
</organism>
<reference evidence="3" key="2">
    <citation type="submission" date="2020-05" db="UniProtKB">
        <authorList>
            <consortium name="EnsemblMetazoa"/>
        </authorList>
    </citation>
    <scope>IDENTIFICATION</scope>
</reference>
<evidence type="ECO:0000313" key="2">
    <source>
        <dbReference type="EMBL" id="KFB47888.1"/>
    </source>
</evidence>
<reference evidence="2 4" key="1">
    <citation type="journal article" date="2014" name="BMC Genomics">
        <title>Genome sequence of Anopheles sinensis provides insight into genetics basis of mosquito competence for malaria parasites.</title>
        <authorList>
            <person name="Zhou D."/>
            <person name="Zhang D."/>
            <person name="Ding G."/>
            <person name="Shi L."/>
            <person name="Hou Q."/>
            <person name="Ye Y."/>
            <person name="Xu Y."/>
            <person name="Zhou H."/>
            <person name="Xiong C."/>
            <person name="Li S."/>
            <person name="Yu J."/>
            <person name="Hong S."/>
            <person name="Yu X."/>
            <person name="Zou P."/>
            <person name="Chen C."/>
            <person name="Chang X."/>
            <person name="Wang W."/>
            <person name="Lv Y."/>
            <person name="Sun Y."/>
            <person name="Ma L."/>
            <person name="Shen B."/>
            <person name="Zhu C."/>
        </authorList>
    </citation>
    <scope>NUCLEOTIDE SEQUENCE [LARGE SCALE GENOMIC DNA]</scope>
</reference>
<evidence type="ECO:0000256" key="1">
    <source>
        <dbReference type="SAM" id="MobiDB-lite"/>
    </source>
</evidence>
<feature type="region of interest" description="Disordered" evidence="1">
    <location>
        <begin position="67"/>
        <end position="97"/>
    </location>
</feature>
<dbReference type="EnsemblMetazoa" id="ASIC015944-RA">
    <property type="protein sequence ID" value="ASIC015944-PA"/>
    <property type="gene ID" value="ASIC015944"/>
</dbReference>
<accession>A0A084WCE4</accession>
<dbReference type="EMBL" id="KE525335">
    <property type="protein sequence ID" value="KFB47888.1"/>
    <property type="molecule type" value="Genomic_DNA"/>
</dbReference>
<name>A0A084WCE4_ANOSI</name>
<dbReference type="Proteomes" id="UP000030765">
    <property type="component" value="Unassembled WGS sequence"/>
</dbReference>
<evidence type="ECO:0000313" key="3">
    <source>
        <dbReference type="EnsemblMetazoa" id="ASIC015944-PA"/>
    </source>
</evidence>
<protein>
    <submittedName>
        <fullName evidence="2 3">AGC/AKT protein kinase</fullName>
    </submittedName>
</protein>
<keyword evidence="2" id="KW-0808">Transferase</keyword>
<dbReference type="EMBL" id="ATLV01022661">
    <property type="status" value="NOT_ANNOTATED_CDS"/>
    <property type="molecule type" value="Genomic_DNA"/>
</dbReference>
<sequence>MHEVSQKLKCHELKRHDFLLQNDDYRLRSEPEILFRTMFARSGIRRAGVWPSMWFFYAPESGCHRVKSGGPNSGNQPVESIVPDGGKLGKCEGSNPKHGYLHRYQRLSGVSLSRPRKNRASLGVN</sequence>
<proteinExistence type="predicted"/>
<gene>
    <name evidence="2" type="ORF">ZHAS_00015944</name>
</gene>
<keyword evidence="4" id="KW-1185">Reference proteome</keyword>
<dbReference type="AlphaFoldDB" id="A0A084WCE4"/>
<evidence type="ECO:0000313" key="4">
    <source>
        <dbReference type="Proteomes" id="UP000030765"/>
    </source>
</evidence>